<sequence>MTVDLAIIAALVLAALVLFRPSVTNNSFWRATVTPLASIIGSGFLILGPVLDHGYGDLAPAVMAGLCAVAWMFGGAIRYNIAALHDGTDDTPLASRIETTASWTLALAYFISVAYYLNLFGAFAARIVSADDPVLARSITSIVMGIVLVIGWTRGFKALERLEELSVSTKLAIIAGLLAGLAVFFVGKVSDNGLVINPVRSTGWEGITLAFGLIVTVQGFETSRYLRQLYDAETRIRSMRLAQIIASVIYVVYIVLMAYVFPVSDVPVSETGVIDMTSRISVILPVMLIVAALSAQFSAAIADTGGSGGLVHELTNGRVRQHLTYAALAATGLSLTWIFNIFSIISYASRGFALYYGLQAMLAGIRALSRRAAWPRIAFYFTLAVLGLAMTILGRPVE</sequence>
<evidence type="ECO:0000256" key="1">
    <source>
        <dbReference type="SAM" id="Phobius"/>
    </source>
</evidence>
<feature type="transmembrane region" description="Helical" evidence="1">
    <location>
        <begin position="377"/>
        <end position="397"/>
    </location>
</feature>
<feature type="transmembrane region" description="Helical" evidence="1">
    <location>
        <begin position="165"/>
        <end position="187"/>
    </location>
</feature>
<feature type="transmembrane region" description="Helical" evidence="1">
    <location>
        <begin position="282"/>
        <end position="302"/>
    </location>
</feature>
<evidence type="ECO:0008006" key="4">
    <source>
        <dbReference type="Google" id="ProtNLM"/>
    </source>
</evidence>
<feature type="transmembrane region" description="Helical" evidence="1">
    <location>
        <begin position="6"/>
        <end position="23"/>
    </location>
</feature>
<dbReference type="Proteomes" id="UP000221168">
    <property type="component" value="Unassembled WGS sequence"/>
</dbReference>
<keyword evidence="1" id="KW-0812">Transmembrane</keyword>
<dbReference type="Gene3D" id="1.20.1740.10">
    <property type="entry name" value="Amino acid/polyamine transporter I"/>
    <property type="match status" value="1"/>
</dbReference>
<dbReference type="OrthoDB" id="271600at2"/>
<proteinExistence type="predicted"/>
<name>A0A2G1QKQ5_9HYPH</name>
<organism evidence="2 3">
    <name type="scientific">Zhengella mangrovi</name>
    <dbReference type="NCBI Taxonomy" id="1982044"/>
    <lineage>
        <taxon>Bacteria</taxon>
        <taxon>Pseudomonadati</taxon>
        <taxon>Pseudomonadota</taxon>
        <taxon>Alphaproteobacteria</taxon>
        <taxon>Hyphomicrobiales</taxon>
        <taxon>Notoacmeibacteraceae</taxon>
        <taxon>Zhengella</taxon>
    </lineage>
</organism>
<reference evidence="2 3" key="1">
    <citation type="submission" date="2017-10" db="EMBL/GenBank/DDBJ databases">
        <title>Sedimentibacterium mangrovi gen. nov., sp. nov., a novel member of family Phyllobacteriacea isolated from mangrove sediment.</title>
        <authorList>
            <person name="Liao H."/>
            <person name="Tian Y."/>
        </authorList>
    </citation>
    <scope>NUCLEOTIDE SEQUENCE [LARGE SCALE GENOMIC DNA]</scope>
    <source>
        <strain evidence="2 3">X9-2-2</strain>
    </source>
</reference>
<feature type="transmembrane region" description="Helical" evidence="1">
    <location>
        <begin position="35"/>
        <end position="55"/>
    </location>
</feature>
<evidence type="ECO:0000313" key="3">
    <source>
        <dbReference type="Proteomes" id="UP000221168"/>
    </source>
</evidence>
<gene>
    <name evidence="2" type="ORF">CSC94_15905</name>
</gene>
<comment type="caution">
    <text evidence="2">The sequence shown here is derived from an EMBL/GenBank/DDBJ whole genome shotgun (WGS) entry which is preliminary data.</text>
</comment>
<dbReference type="AlphaFoldDB" id="A0A2G1QKQ5"/>
<dbReference type="EMBL" id="PDVP01000010">
    <property type="protein sequence ID" value="PHP66082.1"/>
    <property type="molecule type" value="Genomic_DNA"/>
</dbReference>
<keyword evidence="1" id="KW-1133">Transmembrane helix</keyword>
<evidence type="ECO:0000313" key="2">
    <source>
        <dbReference type="EMBL" id="PHP66082.1"/>
    </source>
</evidence>
<feature type="transmembrane region" description="Helical" evidence="1">
    <location>
        <begin position="61"/>
        <end position="81"/>
    </location>
</feature>
<keyword evidence="3" id="KW-1185">Reference proteome</keyword>
<dbReference type="RefSeq" id="WP_099307347.1">
    <property type="nucleotide sequence ID" value="NZ_PDVP01000010.1"/>
</dbReference>
<feature type="transmembrane region" description="Helical" evidence="1">
    <location>
        <begin position="241"/>
        <end position="262"/>
    </location>
</feature>
<feature type="transmembrane region" description="Helical" evidence="1">
    <location>
        <begin position="134"/>
        <end position="153"/>
    </location>
</feature>
<feature type="transmembrane region" description="Helical" evidence="1">
    <location>
        <begin position="202"/>
        <end position="220"/>
    </location>
</feature>
<feature type="transmembrane region" description="Helical" evidence="1">
    <location>
        <begin position="323"/>
        <end position="345"/>
    </location>
</feature>
<accession>A0A2G1QKQ5</accession>
<feature type="transmembrane region" description="Helical" evidence="1">
    <location>
        <begin position="102"/>
        <end position="128"/>
    </location>
</feature>
<keyword evidence="1" id="KW-0472">Membrane</keyword>
<protein>
    <recommendedName>
        <fullName evidence="4">APC family permease</fullName>
    </recommendedName>
</protein>